<dbReference type="PANTHER" id="PTHR40079">
    <property type="entry name" value="MANNAN ENDO-1,4-BETA-MANNOSIDASE E-RELATED"/>
    <property type="match status" value="1"/>
</dbReference>
<organism evidence="8 9">
    <name type="scientific">Mobilicoccus pelagius NBRC 104925</name>
    <dbReference type="NCBI Taxonomy" id="1089455"/>
    <lineage>
        <taxon>Bacteria</taxon>
        <taxon>Bacillati</taxon>
        <taxon>Actinomycetota</taxon>
        <taxon>Actinomycetes</taxon>
        <taxon>Micrococcales</taxon>
        <taxon>Dermatophilaceae</taxon>
        <taxon>Mobilicoccus</taxon>
    </lineage>
</organism>
<evidence type="ECO:0000256" key="4">
    <source>
        <dbReference type="PROSITE-ProRule" id="PRU01100"/>
    </source>
</evidence>
<feature type="active site" description="Proton donor" evidence="4">
    <location>
        <position position="164"/>
    </location>
</feature>
<feature type="active site" description="Nucleophile" evidence="4">
    <location>
        <position position="275"/>
    </location>
</feature>
<keyword evidence="6" id="KW-0732">Signal</keyword>
<protein>
    <recommendedName>
        <fullName evidence="7">GH26 domain-containing protein</fullName>
    </recommendedName>
</protein>
<comment type="caution">
    <text evidence="8">The sequence shown here is derived from an EMBL/GenBank/DDBJ whole genome shotgun (WGS) entry which is preliminary data.</text>
</comment>
<evidence type="ECO:0000259" key="7">
    <source>
        <dbReference type="PROSITE" id="PS51764"/>
    </source>
</evidence>
<dbReference type="InterPro" id="IPR017853">
    <property type="entry name" value="GH"/>
</dbReference>
<accession>H5UVH3</accession>
<feature type="compositionally biased region" description="Pro residues" evidence="5">
    <location>
        <begin position="30"/>
        <end position="50"/>
    </location>
</feature>
<dbReference type="PANTHER" id="PTHR40079:SF4">
    <property type="entry name" value="GH26 DOMAIN-CONTAINING PROTEIN-RELATED"/>
    <property type="match status" value="1"/>
</dbReference>
<dbReference type="InterPro" id="IPR022790">
    <property type="entry name" value="GH26_dom"/>
</dbReference>
<gene>
    <name evidence="8" type="ORF">MOPEL_134_00150</name>
</gene>
<evidence type="ECO:0000256" key="2">
    <source>
        <dbReference type="ARBA" id="ARBA00022801"/>
    </source>
</evidence>
<name>H5UVH3_9MICO</name>
<dbReference type="Proteomes" id="UP000004367">
    <property type="component" value="Unassembled WGS sequence"/>
</dbReference>
<dbReference type="GO" id="GO:0016985">
    <property type="term" value="F:mannan endo-1,4-beta-mannosidase activity"/>
    <property type="evidence" value="ECO:0007669"/>
    <property type="project" value="InterPro"/>
</dbReference>
<feature type="chain" id="PRO_5003599920" description="GH26 domain-containing protein" evidence="6">
    <location>
        <begin position="27"/>
        <end position="358"/>
    </location>
</feature>
<dbReference type="Pfam" id="PF02156">
    <property type="entry name" value="Glyco_hydro_26"/>
    <property type="match status" value="1"/>
</dbReference>
<reference evidence="8 9" key="1">
    <citation type="submission" date="2012-02" db="EMBL/GenBank/DDBJ databases">
        <title>Whole genome shotgun sequence of Mobilicoccus pelagius NBRC 104925.</title>
        <authorList>
            <person name="Yoshida Y."/>
            <person name="Hosoyama A."/>
            <person name="Tsuchikane K."/>
            <person name="Katsumata H."/>
            <person name="Yamazaki S."/>
            <person name="Fujita N."/>
        </authorList>
    </citation>
    <scope>NUCLEOTIDE SEQUENCE [LARGE SCALE GENOMIC DNA]</scope>
    <source>
        <strain evidence="8 9">NBRC 104925</strain>
    </source>
</reference>
<keyword evidence="3 4" id="KW-0326">Glycosidase</keyword>
<keyword evidence="2 4" id="KW-0378">Hydrolase</keyword>
<dbReference type="PROSITE" id="PS51257">
    <property type="entry name" value="PROKAR_LIPOPROTEIN"/>
    <property type="match status" value="1"/>
</dbReference>
<dbReference type="InterPro" id="IPR000805">
    <property type="entry name" value="Glyco_hydro_26"/>
</dbReference>
<feature type="domain" description="GH26" evidence="7">
    <location>
        <begin position="36"/>
        <end position="334"/>
    </location>
</feature>
<evidence type="ECO:0000256" key="5">
    <source>
        <dbReference type="SAM" id="MobiDB-lite"/>
    </source>
</evidence>
<dbReference type="EMBL" id="BAFE01000093">
    <property type="protein sequence ID" value="GAB49731.1"/>
    <property type="molecule type" value="Genomic_DNA"/>
</dbReference>
<evidence type="ECO:0000256" key="1">
    <source>
        <dbReference type="ARBA" id="ARBA00007754"/>
    </source>
</evidence>
<sequence length="358" mass="38850">MGIRAIRGIAAGAAAVVLLLAGCGDADEPAPAPPTTTAPERPPFTPPADTPPRGTLSGLPWDSGVVHNKAGLATEFEELRGRPLDVIGVAPTRDTWKDLLDSWWLTDNSIPPGFEGTLNVALPLFPGDGSMERAASGADNAQWEKMGRLIASKYPTAYVRPGWEMNIVDWPWRATEENVEQYKQAFRHASTSLKKGGPHLRIVFNPNEGKGNSLADATLAYPGDDVVDVVGIDAYDWSPPYDDGRGWQKHLTQPGGWDFWGEFARSHGKMFAVPEWGVIPGSSSSGGDNPAYITHVMGWMKANADIMTFDSYFDEREDYCRCSLTQNPQARRAYLDQLASWGSSSPSGRATSGSTPTR</sequence>
<dbReference type="Gene3D" id="3.20.20.80">
    <property type="entry name" value="Glycosidases"/>
    <property type="match status" value="1"/>
</dbReference>
<evidence type="ECO:0000256" key="3">
    <source>
        <dbReference type="ARBA" id="ARBA00023295"/>
    </source>
</evidence>
<feature type="region of interest" description="Disordered" evidence="5">
    <location>
        <begin position="28"/>
        <end position="61"/>
    </location>
</feature>
<dbReference type="GO" id="GO:0006080">
    <property type="term" value="P:substituted mannan metabolic process"/>
    <property type="evidence" value="ECO:0007669"/>
    <property type="project" value="InterPro"/>
</dbReference>
<feature type="signal peptide" evidence="6">
    <location>
        <begin position="1"/>
        <end position="26"/>
    </location>
</feature>
<dbReference type="PROSITE" id="PS51764">
    <property type="entry name" value="GH26"/>
    <property type="match status" value="1"/>
</dbReference>
<dbReference type="SUPFAM" id="SSF51445">
    <property type="entry name" value="(Trans)glycosidases"/>
    <property type="match status" value="1"/>
</dbReference>
<evidence type="ECO:0000256" key="6">
    <source>
        <dbReference type="SAM" id="SignalP"/>
    </source>
</evidence>
<evidence type="ECO:0000313" key="8">
    <source>
        <dbReference type="EMBL" id="GAB49731.1"/>
    </source>
</evidence>
<dbReference type="AlphaFoldDB" id="H5UVH3"/>
<proteinExistence type="inferred from homology"/>
<dbReference type="RefSeq" id="WP_009483574.1">
    <property type="nucleotide sequence ID" value="NZ_BAFE01000093.1"/>
</dbReference>
<dbReference type="OrthoDB" id="9816550at2"/>
<dbReference type="eggNOG" id="COG4124">
    <property type="taxonomic scope" value="Bacteria"/>
</dbReference>
<keyword evidence="9" id="KW-1185">Reference proteome</keyword>
<evidence type="ECO:0000313" key="9">
    <source>
        <dbReference type="Proteomes" id="UP000004367"/>
    </source>
</evidence>
<dbReference type="STRING" id="1089455.MOPEL_134_00150"/>
<comment type="similarity">
    <text evidence="1 4">Belongs to the glycosyl hydrolase 26 family.</text>
</comment>